<dbReference type="Proteomes" id="UP001156398">
    <property type="component" value="Unassembled WGS sequence"/>
</dbReference>
<dbReference type="RefSeq" id="WP_271322738.1">
    <property type="nucleotide sequence ID" value="NZ_JAAGKO020000040.1"/>
</dbReference>
<evidence type="ECO:0000313" key="2">
    <source>
        <dbReference type="Proteomes" id="UP001156398"/>
    </source>
</evidence>
<protein>
    <submittedName>
        <fullName evidence="1">Uncharacterized protein</fullName>
    </submittedName>
</protein>
<evidence type="ECO:0000313" key="1">
    <source>
        <dbReference type="EMBL" id="MDI5965701.1"/>
    </source>
</evidence>
<comment type="caution">
    <text evidence="1">The sequence shown here is derived from an EMBL/GenBank/DDBJ whole genome shotgun (WGS) entry which is preliminary data.</text>
</comment>
<name>A0ABT6W4Q3_9ACTN</name>
<proteinExistence type="predicted"/>
<dbReference type="EMBL" id="JAAGKO020000040">
    <property type="protein sequence ID" value="MDI5965701.1"/>
    <property type="molecule type" value="Genomic_DNA"/>
</dbReference>
<organism evidence="1 2">
    <name type="scientific">Streptantibioticus silvisoli</name>
    <dbReference type="NCBI Taxonomy" id="2705255"/>
    <lineage>
        <taxon>Bacteria</taxon>
        <taxon>Bacillati</taxon>
        <taxon>Actinomycetota</taxon>
        <taxon>Actinomycetes</taxon>
        <taxon>Kitasatosporales</taxon>
        <taxon>Streptomycetaceae</taxon>
        <taxon>Streptantibioticus</taxon>
    </lineage>
</organism>
<accession>A0ABT6W4Q3</accession>
<reference evidence="1 2" key="1">
    <citation type="submission" date="2023-05" db="EMBL/GenBank/DDBJ databases">
        <title>Streptantibioticus silvisoli sp. nov., acidotolerant actinomycetes 1 from pine litter.</title>
        <authorList>
            <person name="Swiecimska M."/>
            <person name="Golinska P."/>
            <person name="Sangal V."/>
            <person name="Wachnowicz B."/>
            <person name="Goodfellow M."/>
        </authorList>
    </citation>
    <scope>NUCLEOTIDE SEQUENCE [LARGE SCALE GENOMIC DNA]</scope>
    <source>
        <strain evidence="1 2">SL54</strain>
    </source>
</reference>
<gene>
    <name evidence="1" type="ORF">POF43_023745</name>
</gene>
<keyword evidence="2" id="KW-1185">Reference proteome</keyword>
<sequence>MDEVDLEWQFTQQWPGDETLDGYVPRVGEHVFCYRPSDGKTHCGVVDENRCGLFLTTCAGGKMVLTAALWRVQPHPWAATCPPRRAA</sequence>